<keyword evidence="5 10" id="KW-0573">Peptidoglycan synthesis</keyword>
<dbReference type="HAMAP" id="MF_02078">
    <property type="entry name" value="MurJ_MviN"/>
    <property type="match status" value="1"/>
</dbReference>
<evidence type="ECO:0000256" key="2">
    <source>
        <dbReference type="ARBA" id="ARBA00022475"/>
    </source>
</evidence>
<dbReference type="EMBL" id="AZJJ01000002">
    <property type="protein sequence ID" value="ETD26492.1"/>
    <property type="molecule type" value="Genomic_DNA"/>
</dbReference>
<evidence type="ECO:0000256" key="7">
    <source>
        <dbReference type="ARBA" id="ARBA00023136"/>
    </source>
</evidence>
<evidence type="ECO:0000256" key="10">
    <source>
        <dbReference type="HAMAP-Rule" id="MF_02078"/>
    </source>
</evidence>
<dbReference type="eggNOG" id="COG0728">
    <property type="taxonomic scope" value="Bacteria"/>
</dbReference>
<comment type="caution">
    <text evidence="12">The sequence shown here is derived from an EMBL/GenBank/DDBJ whole genome shotgun (WGS) entry which is preliminary data.</text>
</comment>
<evidence type="ECO:0000256" key="6">
    <source>
        <dbReference type="ARBA" id="ARBA00022989"/>
    </source>
</evidence>
<dbReference type="HOGENOM" id="CLU_006797_5_0_7"/>
<dbReference type="AlphaFoldDB" id="V8CHE2"/>
<dbReference type="Proteomes" id="UP000018688">
    <property type="component" value="Unassembled WGS sequence"/>
</dbReference>
<evidence type="ECO:0000256" key="9">
    <source>
        <dbReference type="ARBA" id="ARBA00061532"/>
    </source>
</evidence>
<dbReference type="PANTHER" id="PTHR47019">
    <property type="entry name" value="LIPID II FLIPPASE MURJ"/>
    <property type="match status" value="1"/>
</dbReference>
<protein>
    <recommendedName>
        <fullName evidence="10">Probable lipid II flippase MurJ</fullName>
    </recommendedName>
</protein>
<keyword evidence="10" id="KW-0961">Cell wall biogenesis/degradation</keyword>
<dbReference type="CDD" id="cd13123">
    <property type="entry name" value="MATE_MurJ_like"/>
    <property type="match status" value="1"/>
</dbReference>
<keyword evidence="3 10" id="KW-0812">Transmembrane</keyword>
<evidence type="ECO:0000313" key="12">
    <source>
        <dbReference type="EMBL" id="ETD26492.1"/>
    </source>
</evidence>
<feature type="region of interest" description="Disordered" evidence="11">
    <location>
        <begin position="372"/>
        <end position="405"/>
    </location>
</feature>
<dbReference type="GO" id="GO:0008360">
    <property type="term" value="P:regulation of cell shape"/>
    <property type="evidence" value="ECO:0007669"/>
    <property type="project" value="UniProtKB-KW"/>
</dbReference>
<evidence type="ECO:0000256" key="5">
    <source>
        <dbReference type="ARBA" id="ARBA00022984"/>
    </source>
</evidence>
<dbReference type="STRING" id="1357399.HMPREF2087_00873"/>
<dbReference type="GO" id="GO:0005886">
    <property type="term" value="C:plasma membrane"/>
    <property type="evidence" value="ECO:0007669"/>
    <property type="project" value="UniProtKB-SubCell"/>
</dbReference>
<evidence type="ECO:0000256" key="3">
    <source>
        <dbReference type="ARBA" id="ARBA00022692"/>
    </source>
</evidence>
<feature type="region of interest" description="Disordered" evidence="11">
    <location>
        <begin position="262"/>
        <end position="294"/>
    </location>
</feature>
<gene>
    <name evidence="10" type="primary">murJ</name>
    <name evidence="12" type="ORF">HMPREF2087_00873</name>
</gene>
<feature type="transmembrane region" description="Helical" evidence="10">
    <location>
        <begin position="499"/>
        <end position="522"/>
    </location>
</feature>
<keyword evidence="4 10" id="KW-0133">Cell shape</keyword>
<comment type="subcellular location">
    <subcellularLocation>
        <location evidence="1 10">Cell membrane</location>
        <topology evidence="1 10">Multi-pass membrane protein</topology>
    </subcellularLocation>
</comment>
<feature type="transmembrane region" description="Helical" evidence="10">
    <location>
        <begin position="542"/>
        <end position="563"/>
    </location>
</feature>
<keyword evidence="2 10" id="KW-1003">Cell membrane</keyword>
<keyword evidence="13" id="KW-1185">Reference proteome</keyword>
<feature type="transmembrane region" description="Helical" evidence="10">
    <location>
        <begin position="83"/>
        <end position="109"/>
    </location>
</feature>
<dbReference type="GO" id="GO:0009252">
    <property type="term" value="P:peptidoglycan biosynthetic process"/>
    <property type="evidence" value="ECO:0007669"/>
    <property type="project" value="UniProtKB-UniRule"/>
</dbReference>
<evidence type="ECO:0000256" key="8">
    <source>
        <dbReference type="ARBA" id="ARBA00060041"/>
    </source>
</evidence>
<dbReference type="PANTHER" id="PTHR47019:SF1">
    <property type="entry name" value="LIPID II FLIPPASE MURJ"/>
    <property type="match status" value="1"/>
</dbReference>
<dbReference type="PATRIC" id="fig|1357399.3.peg.920"/>
<comment type="similarity">
    <text evidence="9 10">Belongs to the MurJ/MviN family.</text>
</comment>
<feature type="transmembrane region" description="Helical" evidence="10">
    <location>
        <begin position="182"/>
        <end position="205"/>
    </location>
</feature>
<sequence>MFFKRIFVLKKAFLTNSSGILCSRVFGFLRDLSMANILGAGVYSDIFFVAFKFPNLFRRIFGEGAFTQSFLPSFIASSKKGAFSVLVLLLFSCALIGFSLLVVAFSGAFTKVLALGFDDELIKLASPIVAIHFWYLFLVFLVTFFSTLLQYKQHFWVSAYNTALLNIAMICALLFARGSDELAIVYIASYGVLVGGVAQIALHIYPLYKLGFMRLFVCGVRELRVAGVGRVLFGKKLDSSGRDSVLGSHSADFGDLETTADLMSSSAPKSPKNYESNTATPRILEEDNQSSSRADEVGVAIHNQNADSSLEAMDCHATATAASRNDRKNTIGEKVDSSNAHNVSKPQAEGFCDDFVGCQGVGEGIYLSGNEQAHAADSRKSAQKPTPKPSKAESTNQKPTPKAAKLASTIRSELGRFFKQFLPAMLGSSTAQIASFIDTILASFLASGAISYLYYANRIFQLPLAIFAIAISTALFPMVAKAIKANEHQKALIAMKKAFWFLLFMLLFCAVGGIMLREQIIWLLYEHGKFSRADTLECAMVFAGYMVGLVPFGCARIFSLYLYSRSQQALAAKISAISLLVGVVFSLVLMQFLGAFGLALAGSLSGFVLFALTIRAFGFGEFWAIICARNYALLLGFMLVCEVLLLALWLHYIQIPH</sequence>
<keyword evidence="7 10" id="KW-0472">Membrane</keyword>
<dbReference type="Pfam" id="PF03023">
    <property type="entry name" value="MurJ"/>
    <property type="match status" value="2"/>
</dbReference>
<feature type="transmembrane region" description="Helical" evidence="10">
    <location>
        <begin position="460"/>
        <end position="479"/>
    </location>
</feature>
<name>V8CHE2_9HELI</name>
<feature type="compositionally biased region" description="Basic and acidic residues" evidence="11">
    <location>
        <begin position="324"/>
        <end position="336"/>
    </location>
</feature>
<dbReference type="GO" id="GO:0034204">
    <property type="term" value="P:lipid translocation"/>
    <property type="evidence" value="ECO:0007669"/>
    <property type="project" value="TreeGrafter"/>
</dbReference>
<feature type="compositionally biased region" description="Polar residues" evidence="11">
    <location>
        <begin position="262"/>
        <end position="280"/>
    </location>
</feature>
<proteinExistence type="inferred from homology"/>
<feature type="transmembrane region" description="Helical" evidence="10">
    <location>
        <begin position="433"/>
        <end position="454"/>
    </location>
</feature>
<evidence type="ECO:0000313" key="13">
    <source>
        <dbReference type="Proteomes" id="UP000018688"/>
    </source>
</evidence>
<evidence type="ECO:0000256" key="1">
    <source>
        <dbReference type="ARBA" id="ARBA00004651"/>
    </source>
</evidence>
<feature type="transmembrane region" description="Helical" evidence="10">
    <location>
        <begin position="32"/>
        <end position="51"/>
    </location>
</feature>
<accession>V8CHE2</accession>
<dbReference type="GO" id="GO:0071555">
    <property type="term" value="P:cell wall organization"/>
    <property type="evidence" value="ECO:0007669"/>
    <property type="project" value="UniProtKB-KW"/>
</dbReference>
<dbReference type="PRINTS" id="PR01806">
    <property type="entry name" value="VIRFACTRMVIN"/>
</dbReference>
<dbReference type="InterPro" id="IPR004268">
    <property type="entry name" value="MurJ"/>
</dbReference>
<feature type="transmembrane region" description="Helical" evidence="10">
    <location>
        <begin position="631"/>
        <end position="652"/>
    </location>
</feature>
<dbReference type="GO" id="GO:0015648">
    <property type="term" value="F:lipid-linked peptidoglycan transporter activity"/>
    <property type="evidence" value="ECO:0007669"/>
    <property type="project" value="UniProtKB-UniRule"/>
</dbReference>
<dbReference type="InterPro" id="IPR051050">
    <property type="entry name" value="Lipid_II_flippase_MurJ/MviN"/>
</dbReference>
<feature type="transmembrane region" description="Helical" evidence="10">
    <location>
        <begin position="596"/>
        <end position="619"/>
    </location>
</feature>
<evidence type="ECO:0000256" key="11">
    <source>
        <dbReference type="SAM" id="MobiDB-lite"/>
    </source>
</evidence>
<comment type="function">
    <text evidence="8 10">Involved in peptidoglycan biosynthesis. Transports lipid-linked peptidoglycan precursors from the inner to the outer leaflet of the cytoplasmic membrane.</text>
</comment>
<feature type="region of interest" description="Disordered" evidence="11">
    <location>
        <begin position="320"/>
        <end position="342"/>
    </location>
</feature>
<reference evidence="12 13" key="1">
    <citation type="submission" date="2013-10" db="EMBL/GenBank/DDBJ databases">
        <title>The Genome Sequence of Helicobacter canis NCTC 12740.</title>
        <authorList>
            <consortium name="The Broad Institute Genomics Platform"/>
            <person name="Earl A."/>
            <person name="Fox J.G."/>
            <person name="Shen Z."/>
            <person name="Young S.K."/>
            <person name="Zeng Q."/>
            <person name="Gargeya S."/>
            <person name="Fitzgerald M."/>
            <person name="Abouelleil A."/>
            <person name="Alvarado L."/>
            <person name="Chapman S.B."/>
            <person name="Gainer-Dewar J."/>
            <person name="Goldberg J."/>
            <person name="Griggs A."/>
            <person name="Gujja S."/>
            <person name="Hansen M."/>
            <person name="Howarth C."/>
            <person name="Imamovic A."/>
            <person name="Ireland A."/>
            <person name="Larimer J."/>
            <person name="McCowan C."/>
            <person name="Murphy C."/>
            <person name="Pearson M."/>
            <person name="Poon T.W."/>
            <person name="Priest M."/>
            <person name="Roberts A."/>
            <person name="Saif S."/>
            <person name="Shea T."/>
            <person name="Sykes S."/>
            <person name="Wortman J."/>
            <person name="Nusbaum C."/>
            <person name="Birren B."/>
        </authorList>
    </citation>
    <scope>NUCLEOTIDE SEQUENCE [LARGE SCALE GENOMIC DNA]</scope>
    <source>
        <strain evidence="12 13">NCTC 12740</strain>
    </source>
</reference>
<keyword evidence="6 10" id="KW-1133">Transmembrane helix</keyword>
<organism evidence="12 13">
    <name type="scientific">Helicobacter canis NCTC 12740</name>
    <dbReference type="NCBI Taxonomy" id="1357399"/>
    <lineage>
        <taxon>Bacteria</taxon>
        <taxon>Pseudomonadati</taxon>
        <taxon>Campylobacterota</taxon>
        <taxon>Epsilonproteobacteria</taxon>
        <taxon>Campylobacterales</taxon>
        <taxon>Helicobacteraceae</taxon>
        <taxon>Helicobacter</taxon>
    </lineage>
</organism>
<feature type="transmembrane region" description="Helical" evidence="10">
    <location>
        <begin position="129"/>
        <end position="148"/>
    </location>
</feature>
<comment type="pathway">
    <text evidence="10">Cell wall biogenesis; peptidoglycan biosynthesis.</text>
</comment>
<evidence type="ECO:0000256" key="4">
    <source>
        <dbReference type="ARBA" id="ARBA00022960"/>
    </source>
</evidence>
<feature type="transmembrane region" description="Helical" evidence="10">
    <location>
        <begin position="155"/>
        <end position="176"/>
    </location>
</feature>
<dbReference type="UniPathway" id="UPA00219"/>
<keyword evidence="10" id="KW-0813">Transport</keyword>
<feature type="transmembrane region" description="Helical" evidence="10">
    <location>
        <begin position="570"/>
        <end position="590"/>
    </location>
</feature>